<evidence type="ECO:0000313" key="2">
    <source>
        <dbReference type="RefSeq" id="XP_075093803.1"/>
    </source>
</evidence>
<reference evidence="1" key="1">
    <citation type="journal article" date="2014" name="Nat. Commun.">
        <title>The tobacco genome sequence and its comparison with those of tomato and potato.</title>
        <authorList>
            <person name="Sierro N."/>
            <person name="Battey J.N."/>
            <person name="Ouadi S."/>
            <person name="Bakaher N."/>
            <person name="Bovet L."/>
            <person name="Willig A."/>
            <person name="Goepfert S."/>
            <person name="Peitsch M.C."/>
            <person name="Ivanov N.V."/>
        </authorList>
    </citation>
    <scope>NUCLEOTIDE SEQUENCE [LARGE SCALE GENOMIC DNA]</scope>
</reference>
<reference evidence="2" key="2">
    <citation type="submission" date="2025-08" db="UniProtKB">
        <authorList>
            <consortium name="RefSeq"/>
        </authorList>
    </citation>
    <scope>IDENTIFICATION</scope>
    <source>
        <tissue evidence="2">Leaf</tissue>
    </source>
</reference>
<accession>A0AC58T9D8</accession>
<keyword evidence="1" id="KW-1185">Reference proteome</keyword>
<name>A0AC58T9D8_TOBAC</name>
<dbReference type="RefSeq" id="XP_075093803.1">
    <property type="nucleotide sequence ID" value="XM_075237702.1"/>
</dbReference>
<proteinExistence type="predicted"/>
<sequence>MLSKFAELANVEVTLRHIMHLFMSTFYQATARSLQLVTHLADWVRQVFSCTVGNHDWSSFCHKYKLTPPLKGPAKEVSKRNLVSTPSFRRRRGAASSTPAPILIATSILLLAPPCIEDEKVSLRDANLRPRKSKVVDGEDSVPVVVNLSEVFLEVVVQGIGTTLAEGGIREASEVPTLVGFDIATYFRPE</sequence>
<evidence type="ECO:0000313" key="1">
    <source>
        <dbReference type="Proteomes" id="UP000790787"/>
    </source>
</evidence>
<protein>
    <submittedName>
        <fullName evidence="2">Uncharacterized protein LOC142173217</fullName>
    </submittedName>
</protein>
<organism evidence="1 2">
    <name type="scientific">Nicotiana tabacum</name>
    <name type="common">Common tobacco</name>
    <dbReference type="NCBI Taxonomy" id="4097"/>
    <lineage>
        <taxon>Eukaryota</taxon>
        <taxon>Viridiplantae</taxon>
        <taxon>Streptophyta</taxon>
        <taxon>Embryophyta</taxon>
        <taxon>Tracheophyta</taxon>
        <taxon>Spermatophyta</taxon>
        <taxon>Magnoliopsida</taxon>
        <taxon>eudicotyledons</taxon>
        <taxon>Gunneridae</taxon>
        <taxon>Pentapetalae</taxon>
        <taxon>asterids</taxon>
        <taxon>lamiids</taxon>
        <taxon>Solanales</taxon>
        <taxon>Solanaceae</taxon>
        <taxon>Nicotianoideae</taxon>
        <taxon>Nicotianeae</taxon>
        <taxon>Nicotiana</taxon>
    </lineage>
</organism>
<dbReference type="Proteomes" id="UP000790787">
    <property type="component" value="Chromosome 19"/>
</dbReference>
<gene>
    <name evidence="2" type="primary">LOC142173217</name>
</gene>